<organism evidence="1 2">
    <name type="scientific">Brassica carinata</name>
    <name type="common">Ethiopian mustard</name>
    <name type="synonym">Abyssinian cabbage</name>
    <dbReference type="NCBI Taxonomy" id="52824"/>
    <lineage>
        <taxon>Eukaryota</taxon>
        <taxon>Viridiplantae</taxon>
        <taxon>Streptophyta</taxon>
        <taxon>Embryophyta</taxon>
        <taxon>Tracheophyta</taxon>
        <taxon>Spermatophyta</taxon>
        <taxon>Magnoliopsida</taxon>
        <taxon>eudicotyledons</taxon>
        <taxon>Gunneridae</taxon>
        <taxon>Pentapetalae</taxon>
        <taxon>rosids</taxon>
        <taxon>malvids</taxon>
        <taxon>Brassicales</taxon>
        <taxon>Brassicaceae</taxon>
        <taxon>Brassiceae</taxon>
        <taxon>Brassica</taxon>
    </lineage>
</organism>
<gene>
    <name evidence="1" type="ORF">Bca52824_069235</name>
</gene>
<accession>A0A8X7U2R2</accession>
<dbReference type="Proteomes" id="UP000886595">
    <property type="component" value="Unassembled WGS sequence"/>
</dbReference>
<sequence length="163" mass="18308">MRTPMCFSQRSSAASSWWRHHELWLLTGRGDRLPHSDLEQRVGSVIVQWFGSVFSLLDAKSGGFSRAEIPKIDETLVAGRFSRLFEEELHAVAQTYVEEESRAKDGGYCFGVGLISKQTMWPRNTTPRWLFPTITCGRLRSGLAHIGSMNPRISVVVAAGVQR</sequence>
<dbReference type="AlphaFoldDB" id="A0A8X7U2R2"/>
<dbReference type="EMBL" id="JAAMPC010000014">
    <property type="protein sequence ID" value="KAG2262156.1"/>
    <property type="molecule type" value="Genomic_DNA"/>
</dbReference>
<evidence type="ECO:0000313" key="1">
    <source>
        <dbReference type="EMBL" id="KAG2262156.1"/>
    </source>
</evidence>
<name>A0A8X7U2R2_BRACI</name>
<comment type="caution">
    <text evidence="1">The sequence shown here is derived from an EMBL/GenBank/DDBJ whole genome shotgun (WGS) entry which is preliminary data.</text>
</comment>
<evidence type="ECO:0000313" key="2">
    <source>
        <dbReference type="Proteomes" id="UP000886595"/>
    </source>
</evidence>
<reference evidence="1 2" key="1">
    <citation type="submission" date="2020-02" db="EMBL/GenBank/DDBJ databases">
        <authorList>
            <person name="Ma Q."/>
            <person name="Huang Y."/>
            <person name="Song X."/>
            <person name="Pei D."/>
        </authorList>
    </citation>
    <scope>NUCLEOTIDE SEQUENCE [LARGE SCALE GENOMIC DNA]</scope>
    <source>
        <strain evidence="1">Sxm20200214</strain>
        <tissue evidence="1">Leaf</tissue>
    </source>
</reference>
<protein>
    <submittedName>
        <fullName evidence="1">Uncharacterized protein</fullName>
    </submittedName>
</protein>
<keyword evidence="2" id="KW-1185">Reference proteome</keyword>
<proteinExistence type="predicted"/>